<dbReference type="Gene3D" id="1.25.40.390">
    <property type="match status" value="1"/>
</dbReference>
<sequence length="465" mass="49371">MTPRHNAPAPIWRRAASVASLVAAAAALPLTGCTSTSDALSVTDPDIINPVDVQSQAGANAVRLGALARLNAATSGGSSASEGLFLLSGLFADEWENGDSFIARQEVDQRVITPQNNFLTDVSRLLHRARLSAEQATILLKQYNPGGPAAELAEMYFVEAYVENAVGEHYCNGLVFSTVTDAGEQFGTPTTTTAAFERALAHADSGLALITGSSALDVRARSALRVLKGRILLNLNRPADAATAVNGVATTFRYEMLHSATTNSNAIWSYNNLNRRYSVGNSEGTNGLNFATAADPRLPTCQGGDATCRTNGVTQTRRDDGGPLRFDVQLLWNARESSVAIVTGTEARLIEAEAQLRAGNAAASLATLNAIRPAGLQPLTDAGTEAARVNQLFRERAFALFGTGHRVGDLRRLIRQYNRPANSVFPTGTWNKGGTYGGDVNFPVPQAEENNPNVTQGNTCIDRNA</sequence>
<comment type="similarity">
    <text evidence="2">Belongs to the SusD family.</text>
</comment>
<feature type="domain" description="RagB/SusD" evidence="7">
    <location>
        <begin position="349"/>
        <end position="456"/>
    </location>
</feature>
<evidence type="ECO:0000256" key="5">
    <source>
        <dbReference type="ARBA" id="ARBA00023237"/>
    </source>
</evidence>
<evidence type="ECO:0000256" key="6">
    <source>
        <dbReference type="SAM" id="MobiDB-lite"/>
    </source>
</evidence>
<dbReference type="InterPro" id="IPR011990">
    <property type="entry name" value="TPR-like_helical_dom_sf"/>
</dbReference>
<name>A0AA37VDL8_9BACT</name>
<keyword evidence="9" id="KW-1185">Reference proteome</keyword>
<dbReference type="AlphaFoldDB" id="A0AA37VDL8"/>
<dbReference type="RefSeq" id="WP_284348323.1">
    <property type="nucleotide sequence ID" value="NZ_BRXS01000001.1"/>
</dbReference>
<feature type="compositionally biased region" description="Polar residues" evidence="6">
    <location>
        <begin position="448"/>
        <end position="465"/>
    </location>
</feature>
<dbReference type="InterPro" id="IPR012944">
    <property type="entry name" value="SusD_RagB_dom"/>
</dbReference>
<evidence type="ECO:0000313" key="9">
    <source>
        <dbReference type="Proteomes" id="UP001161325"/>
    </source>
</evidence>
<comment type="caution">
    <text evidence="8">The sequence shown here is derived from an EMBL/GenBank/DDBJ whole genome shotgun (WGS) entry which is preliminary data.</text>
</comment>
<evidence type="ECO:0000256" key="4">
    <source>
        <dbReference type="ARBA" id="ARBA00023136"/>
    </source>
</evidence>
<evidence type="ECO:0000259" key="7">
    <source>
        <dbReference type="Pfam" id="PF07980"/>
    </source>
</evidence>
<dbReference type="EMBL" id="BRXS01000001">
    <property type="protein sequence ID" value="GLC23879.1"/>
    <property type="molecule type" value="Genomic_DNA"/>
</dbReference>
<keyword evidence="3" id="KW-0732">Signal</keyword>
<evidence type="ECO:0000256" key="2">
    <source>
        <dbReference type="ARBA" id="ARBA00006275"/>
    </source>
</evidence>
<evidence type="ECO:0000313" key="8">
    <source>
        <dbReference type="EMBL" id="GLC23879.1"/>
    </source>
</evidence>
<evidence type="ECO:0000256" key="1">
    <source>
        <dbReference type="ARBA" id="ARBA00004442"/>
    </source>
</evidence>
<comment type="subcellular location">
    <subcellularLocation>
        <location evidence="1">Cell outer membrane</location>
    </subcellularLocation>
</comment>
<evidence type="ECO:0000256" key="3">
    <source>
        <dbReference type="ARBA" id="ARBA00022729"/>
    </source>
</evidence>
<dbReference type="Proteomes" id="UP001161325">
    <property type="component" value="Unassembled WGS sequence"/>
</dbReference>
<keyword evidence="5" id="KW-0998">Cell outer membrane</keyword>
<organism evidence="8 9">
    <name type="scientific">Roseisolibacter agri</name>
    <dbReference type="NCBI Taxonomy" id="2014610"/>
    <lineage>
        <taxon>Bacteria</taxon>
        <taxon>Pseudomonadati</taxon>
        <taxon>Gemmatimonadota</taxon>
        <taxon>Gemmatimonadia</taxon>
        <taxon>Gemmatimonadales</taxon>
        <taxon>Gemmatimonadaceae</taxon>
        <taxon>Roseisolibacter</taxon>
    </lineage>
</organism>
<reference evidence="8" key="1">
    <citation type="submission" date="2022-08" db="EMBL/GenBank/DDBJ databases">
        <title>Draft genome sequencing of Roseisolibacter agri AW1220.</title>
        <authorList>
            <person name="Tobiishi Y."/>
            <person name="Tonouchi A."/>
        </authorList>
    </citation>
    <scope>NUCLEOTIDE SEQUENCE</scope>
    <source>
        <strain evidence="8">AW1220</strain>
    </source>
</reference>
<gene>
    <name evidence="8" type="ORF">rosag_03920</name>
</gene>
<protein>
    <recommendedName>
        <fullName evidence="7">RagB/SusD domain-containing protein</fullName>
    </recommendedName>
</protein>
<dbReference type="SUPFAM" id="SSF48452">
    <property type="entry name" value="TPR-like"/>
    <property type="match status" value="1"/>
</dbReference>
<keyword evidence="4" id="KW-0472">Membrane</keyword>
<proteinExistence type="inferred from homology"/>
<feature type="region of interest" description="Disordered" evidence="6">
    <location>
        <begin position="445"/>
        <end position="465"/>
    </location>
</feature>
<accession>A0AA37VDL8</accession>
<dbReference type="Pfam" id="PF07980">
    <property type="entry name" value="SusD_RagB"/>
    <property type="match status" value="1"/>
</dbReference>
<dbReference type="GO" id="GO:0009279">
    <property type="term" value="C:cell outer membrane"/>
    <property type="evidence" value="ECO:0007669"/>
    <property type="project" value="UniProtKB-SubCell"/>
</dbReference>